<keyword evidence="13" id="KW-1185">Reference proteome</keyword>
<evidence type="ECO:0000256" key="1">
    <source>
        <dbReference type="ARBA" id="ARBA00007316"/>
    </source>
</evidence>
<evidence type="ECO:0000256" key="5">
    <source>
        <dbReference type="ARBA" id="ARBA00022777"/>
    </source>
</evidence>
<keyword evidence="7" id="KW-0829">Tyrosine-protein kinase</keyword>
<reference evidence="13" key="1">
    <citation type="submission" date="2016-11" db="EMBL/GenBank/DDBJ databases">
        <authorList>
            <person name="Varghese N."/>
            <person name="Submissions S."/>
        </authorList>
    </citation>
    <scope>NUCLEOTIDE SEQUENCE [LARGE SCALE GENOMIC DNA]</scope>
    <source>
        <strain evidence="13">GAS401</strain>
    </source>
</reference>
<dbReference type="AlphaFoldDB" id="A0A1M7SQI5"/>
<dbReference type="GO" id="GO:0005886">
    <property type="term" value="C:plasma membrane"/>
    <property type="evidence" value="ECO:0007669"/>
    <property type="project" value="TreeGrafter"/>
</dbReference>
<feature type="transmembrane region" description="Helical" evidence="10">
    <location>
        <begin position="449"/>
        <end position="469"/>
    </location>
</feature>
<dbReference type="InterPro" id="IPR027417">
    <property type="entry name" value="P-loop_NTPase"/>
</dbReference>
<dbReference type="PANTHER" id="PTHR32309">
    <property type="entry name" value="TYROSINE-PROTEIN KINASE"/>
    <property type="match status" value="1"/>
</dbReference>
<evidence type="ECO:0000256" key="4">
    <source>
        <dbReference type="ARBA" id="ARBA00022741"/>
    </source>
</evidence>
<accession>A0A1M7SQI5</accession>
<keyword evidence="5" id="KW-0418">Kinase</keyword>
<organism evidence="12 13">
    <name type="scientific">Bradyrhizobium erythrophlei</name>
    <dbReference type="NCBI Taxonomy" id="1437360"/>
    <lineage>
        <taxon>Bacteria</taxon>
        <taxon>Pseudomonadati</taxon>
        <taxon>Pseudomonadota</taxon>
        <taxon>Alphaproteobacteria</taxon>
        <taxon>Hyphomicrobiales</taxon>
        <taxon>Nitrobacteraceae</taxon>
        <taxon>Bradyrhizobium</taxon>
    </lineage>
</organism>
<evidence type="ECO:0000256" key="6">
    <source>
        <dbReference type="ARBA" id="ARBA00022840"/>
    </source>
</evidence>
<name>A0A1M7SQI5_9BRAD</name>
<evidence type="ECO:0000259" key="11">
    <source>
        <dbReference type="Pfam" id="PF13614"/>
    </source>
</evidence>
<dbReference type="InterPro" id="IPR050445">
    <property type="entry name" value="Bact_polysacc_biosynth/exp"/>
</dbReference>
<feature type="domain" description="AAA" evidence="11">
    <location>
        <begin position="541"/>
        <end position="672"/>
    </location>
</feature>
<dbReference type="InterPro" id="IPR005702">
    <property type="entry name" value="Wzc-like_C"/>
</dbReference>
<evidence type="ECO:0000256" key="10">
    <source>
        <dbReference type="SAM" id="Phobius"/>
    </source>
</evidence>
<proteinExistence type="inferred from homology"/>
<feature type="coiled-coil region" evidence="9">
    <location>
        <begin position="227"/>
        <end position="353"/>
    </location>
</feature>
<comment type="similarity">
    <text evidence="1">Belongs to the CpsD/CapB family.</text>
</comment>
<dbReference type="Proteomes" id="UP000184096">
    <property type="component" value="Chromosome I"/>
</dbReference>
<dbReference type="SUPFAM" id="SSF52540">
    <property type="entry name" value="P-loop containing nucleoside triphosphate hydrolases"/>
    <property type="match status" value="1"/>
</dbReference>
<feature type="transmembrane region" description="Helical" evidence="10">
    <location>
        <begin position="36"/>
        <end position="57"/>
    </location>
</feature>
<protein>
    <recommendedName>
        <fullName evidence="2">non-specific protein-tyrosine kinase</fullName>
        <ecNumber evidence="2">2.7.10.2</ecNumber>
    </recommendedName>
</protein>
<dbReference type="EMBL" id="LT670849">
    <property type="protein sequence ID" value="SHN60692.1"/>
    <property type="molecule type" value="Genomic_DNA"/>
</dbReference>
<evidence type="ECO:0000256" key="3">
    <source>
        <dbReference type="ARBA" id="ARBA00022679"/>
    </source>
</evidence>
<dbReference type="Gene3D" id="3.40.50.300">
    <property type="entry name" value="P-loop containing nucleotide triphosphate hydrolases"/>
    <property type="match status" value="1"/>
</dbReference>
<evidence type="ECO:0000313" key="12">
    <source>
        <dbReference type="EMBL" id="SHN60692.1"/>
    </source>
</evidence>
<dbReference type="PANTHER" id="PTHR32309:SF13">
    <property type="entry name" value="FERRIC ENTEROBACTIN TRANSPORT PROTEIN FEPE"/>
    <property type="match status" value="1"/>
</dbReference>
<keyword evidence="10" id="KW-0812">Transmembrane</keyword>
<sequence length="741" mass="80877">MASHNDSQVTDPAAHRGMEPVQPEVADLFGIARRGWIFIVAGTAVGVICASMLLLTISPAYKASSRIVFEKTMSRYLQTNKVTNEPIIEDYDTLGQTYVMSSESILLKVVRSLSLANDPDFVGKTDGSTPTSRIRGLFQNTAHAMGLSTNANETKIDAEKIALETLARNLTIAREDVQSVILVSFSWKDPVKAAAIVNSLVDTYIDAGVANKMSSTKVAGQVALERAQELKQQINDADHALLDFKAANNLVGSDQLTLSHAQVNVLQNQLTGARLAMAEAKAKMERIADSSDDDAALLTPDNEIVKRLRGELTDLSTRASEIEKLVGKDHMAVVKLRSRMDDVRQAIATEQRRVAGSFNKEYRLARVRYDELTEAVSQVTSSEGVHSNKQARLRELEDNASALRALYGRMLLQVTENSKVDAQPPTTPDARVLMRAVPPSQTESSKKRYLILAGGSVMGLLMGGALLLIRNFPFGVFRTATQVTQATGLACVIMPEVVDSKDRASLAAGEYTLDEPYSRFAQAMRTIGSTIGNAQRVAHSKVVCVVSSNPGEGKTTISMNLAGHLGQRSNSRVLLVDADFYRQSLTKSIASNAQAGIREALAQPEALAKFVLRKERLNLDVLPCPLRDKLPDPSELLEAAGLERLITAARETYDLVIIEVPPMSAMVDYKIIARHCDGFIFVVEWGKTSQRLVMECLSEASALLDRVLCVILNKADPSALKSIEHYKGDRFHAYYADQTGA</sequence>
<dbReference type="InterPro" id="IPR025669">
    <property type="entry name" value="AAA_dom"/>
</dbReference>
<evidence type="ECO:0000256" key="7">
    <source>
        <dbReference type="ARBA" id="ARBA00023137"/>
    </source>
</evidence>
<dbReference type="Pfam" id="PF13614">
    <property type="entry name" value="AAA_31"/>
    <property type="match status" value="1"/>
</dbReference>
<dbReference type="GO" id="GO:0004713">
    <property type="term" value="F:protein tyrosine kinase activity"/>
    <property type="evidence" value="ECO:0007669"/>
    <property type="project" value="TreeGrafter"/>
</dbReference>
<keyword evidence="3" id="KW-0808">Transferase</keyword>
<comment type="catalytic activity">
    <reaction evidence="8">
        <text>L-tyrosyl-[protein] + ATP = O-phospho-L-tyrosyl-[protein] + ADP + H(+)</text>
        <dbReference type="Rhea" id="RHEA:10596"/>
        <dbReference type="Rhea" id="RHEA-COMP:10136"/>
        <dbReference type="Rhea" id="RHEA-COMP:20101"/>
        <dbReference type="ChEBI" id="CHEBI:15378"/>
        <dbReference type="ChEBI" id="CHEBI:30616"/>
        <dbReference type="ChEBI" id="CHEBI:46858"/>
        <dbReference type="ChEBI" id="CHEBI:61978"/>
        <dbReference type="ChEBI" id="CHEBI:456216"/>
        <dbReference type="EC" id="2.7.10.2"/>
    </reaction>
</comment>
<evidence type="ECO:0000313" key="13">
    <source>
        <dbReference type="Proteomes" id="UP000184096"/>
    </source>
</evidence>
<keyword evidence="4" id="KW-0547">Nucleotide-binding</keyword>
<gene>
    <name evidence="12" type="ORF">SAMN05444170_0027</name>
</gene>
<keyword evidence="10" id="KW-0472">Membrane</keyword>
<evidence type="ECO:0000256" key="9">
    <source>
        <dbReference type="SAM" id="Coils"/>
    </source>
</evidence>
<dbReference type="EC" id="2.7.10.2" evidence="2"/>
<dbReference type="OrthoDB" id="230260at2"/>
<dbReference type="CDD" id="cd05387">
    <property type="entry name" value="BY-kinase"/>
    <property type="match status" value="1"/>
</dbReference>
<keyword evidence="6" id="KW-0067">ATP-binding</keyword>
<dbReference type="RefSeq" id="WP_072815708.1">
    <property type="nucleotide sequence ID" value="NZ_LT670849.1"/>
</dbReference>
<keyword evidence="10" id="KW-1133">Transmembrane helix</keyword>
<evidence type="ECO:0000256" key="8">
    <source>
        <dbReference type="ARBA" id="ARBA00051245"/>
    </source>
</evidence>
<evidence type="ECO:0000256" key="2">
    <source>
        <dbReference type="ARBA" id="ARBA00011903"/>
    </source>
</evidence>
<keyword evidence="9" id="KW-0175">Coiled coil</keyword>